<dbReference type="Proteomes" id="UP000030740">
    <property type="component" value="Segment"/>
</dbReference>
<reference evidence="1 2" key="1">
    <citation type="submission" date="2011-12" db="EMBL/GenBank/DDBJ databases">
        <title>Genome of multiresistant Enterobacter cloacae podovirus phiKDA1 - a new EPS depolymerase producing member of phiKMV supergroup.</title>
        <authorList>
            <person name="Dabrowski K."/>
            <person name="Hejnowicz M.S."/>
            <person name="Gajewska J."/>
            <person name="Lobocka M.B."/>
        </authorList>
    </citation>
    <scope>NUCLEOTIDE SEQUENCE [LARGE SCALE GENOMIC DNA]</scope>
</reference>
<organism evidence="1 2">
    <name type="scientific">Enterobacter phage phiKDA1</name>
    <dbReference type="NCBI Taxonomy" id="1147139"/>
    <lineage>
        <taxon>Viruses</taxon>
        <taxon>Duplodnaviria</taxon>
        <taxon>Heunggongvirae</taxon>
        <taxon>Uroviricota</taxon>
        <taxon>Caudoviricetes</taxon>
        <taxon>Autographivirales</taxon>
        <taxon>Autoscriptoviridae</taxon>
        <taxon>Slopekvirinae</taxon>
        <taxon>Koutsourovirus</taxon>
        <taxon>Koutsourovirus Pec</taxon>
        <taxon>Koutsourovirus KDA1</taxon>
    </lineage>
</organism>
<dbReference type="EMBL" id="JQ267518">
    <property type="protein sequence ID" value="AFE86098.1"/>
    <property type="molecule type" value="Genomic_DNA"/>
</dbReference>
<proteinExistence type="predicted"/>
<accession>A0A0A6Z594</accession>
<evidence type="ECO:0000313" key="1">
    <source>
        <dbReference type="EMBL" id="AFE86098.1"/>
    </source>
</evidence>
<keyword evidence="2" id="KW-1185">Reference proteome</keyword>
<sequence length="94" mass="10614">MQPGDVWVLNISAEVCMGYLKMCKKREQSIKALVAAAQTPEGSEERKRLKKLQTFEATDRARPRGFSTNVRSIGNKTDSKINSYYAAKSRTPKF</sequence>
<protein>
    <submittedName>
        <fullName evidence="1">Uncharacterized protein</fullName>
    </submittedName>
</protein>
<gene>
    <name evidence="1" type="ORF">phiKDA1_5</name>
</gene>
<evidence type="ECO:0000313" key="2">
    <source>
        <dbReference type="Proteomes" id="UP000030740"/>
    </source>
</evidence>
<name>A0A0A6Z594_9CAUD</name>